<keyword evidence="3" id="KW-1185">Reference proteome</keyword>
<evidence type="ECO:0000256" key="1">
    <source>
        <dbReference type="SAM" id="MobiDB-lite"/>
    </source>
</evidence>
<evidence type="ECO:0000313" key="2">
    <source>
        <dbReference type="EMBL" id="KAJ8284358.1"/>
    </source>
</evidence>
<feature type="region of interest" description="Disordered" evidence="1">
    <location>
        <begin position="123"/>
        <end position="152"/>
    </location>
</feature>
<comment type="caution">
    <text evidence="2">The sequence shown here is derived from an EMBL/GenBank/DDBJ whole genome shotgun (WGS) entry which is preliminary data.</text>
</comment>
<dbReference type="Proteomes" id="UP001152803">
    <property type="component" value="Unassembled WGS sequence"/>
</dbReference>
<sequence>MAPSRPHFHLSTCSRAGLRRKEDSRPVMLIRDKRRLDPGVGVPDPHHAVNELMSPQITRVRSWFLRSSGDPDWGRIQLSQCAEVNSEALSIRAQGGLIPAAHSSQAGAELACHTHGGEACLYPEHRDMNTPQSATQRPEHSPAARTGVEGSW</sequence>
<gene>
    <name evidence="2" type="ORF">COCON_G00032080</name>
</gene>
<evidence type="ECO:0000313" key="3">
    <source>
        <dbReference type="Proteomes" id="UP001152803"/>
    </source>
</evidence>
<reference evidence="2" key="1">
    <citation type="journal article" date="2023" name="Science">
        <title>Genome structures resolve the early diversification of teleost fishes.</title>
        <authorList>
            <person name="Parey E."/>
            <person name="Louis A."/>
            <person name="Montfort J."/>
            <person name="Bouchez O."/>
            <person name="Roques C."/>
            <person name="Iampietro C."/>
            <person name="Lluch J."/>
            <person name="Castinel A."/>
            <person name="Donnadieu C."/>
            <person name="Desvignes T."/>
            <person name="Floi Bucao C."/>
            <person name="Jouanno E."/>
            <person name="Wen M."/>
            <person name="Mejri S."/>
            <person name="Dirks R."/>
            <person name="Jansen H."/>
            <person name="Henkel C."/>
            <person name="Chen W.J."/>
            <person name="Zahm M."/>
            <person name="Cabau C."/>
            <person name="Klopp C."/>
            <person name="Thompson A.W."/>
            <person name="Robinson-Rechavi M."/>
            <person name="Braasch I."/>
            <person name="Lecointre G."/>
            <person name="Bobe J."/>
            <person name="Postlethwait J.H."/>
            <person name="Berthelot C."/>
            <person name="Roest Crollius H."/>
            <person name="Guiguen Y."/>
        </authorList>
    </citation>
    <scope>NUCLEOTIDE SEQUENCE</scope>
    <source>
        <strain evidence="2">Concon-B</strain>
    </source>
</reference>
<dbReference type="AlphaFoldDB" id="A0A9Q1DYX7"/>
<organism evidence="2 3">
    <name type="scientific">Conger conger</name>
    <name type="common">Conger eel</name>
    <name type="synonym">Muraena conger</name>
    <dbReference type="NCBI Taxonomy" id="82655"/>
    <lineage>
        <taxon>Eukaryota</taxon>
        <taxon>Metazoa</taxon>
        <taxon>Chordata</taxon>
        <taxon>Craniata</taxon>
        <taxon>Vertebrata</taxon>
        <taxon>Euteleostomi</taxon>
        <taxon>Actinopterygii</taxon>
        <taxon>Neopterygii</taxon>
        <taxon>Teleostei</taxon>
        <taxon>Anguilliformes</taxon>
        <taxon>Congridae</taxon>
        <taxon>Conger</taxon>
    </lineage>
</organism>
<proteinExistence type="predicted"/>
<dbReference type="EMBL" id="JAFJMO010000002">
    <property type="protein sequence ID" value="KAJ8284358.1"/>
    <property type="molecule type" value="Genomic_DNA"/>
</dbReference>
<accession>A0A9Q1DYX7</accession>
<name>A0A9Q1DYX7_CONCO</name>
<protein>
    <submittedName>
        <fullName evidence="2">Uncharacterized protein</fullName>
    </submittedName>
</protein>